<name>A0A6A7C6R8_9PEZI</name>
<sequence>MDDSTTFSPTSHKNDESDHIINILYPNTLVSSSASFENAHPSSQETVASTATSSFIVGTTFNPTSHNCQSNHLVSMPFLNTAISSSTSFENAHPSRQNVVACTAASTLHTGPSRYYQVNSTSVSGFNAAHSSQSARPLLPSSGTPAAFAQASSYHSMPSTESASGKNIRIS</sequence>
<evidence type="ECO:0000313" key="3">
    <source>
        <dbReference type="Proteomes" id="UP000799421"/>
    </source>
</evidence>
<protein>
    <submittedName>
        <fullName evidence="2">Uncharacterized protein</fullName>
    </submittedName>
</protein>
<evidence type="ECO:0000256" key="1">
    <source>
        <dbReference type="SAM" id="MobiDB-lite"/>
    </source>
</evidence>
<dbReference type="AlphaFoldDB" id="A0A6A7C6R8"/>
<accession>A0A6A7C6R8</accession>
<dbReference type="Proteomes" id="UP000799421">
    <property type="component" value="Unassembled WGS sequence"/>
</dbReference>
<organism evidence="2 3">
    <name type="scientific">Piedraia hortae CBS 480.64</name>
    <dbReference type="NCBI Taxonomy" id="1314780"/>
    <lineage>
        <taxon>Eukaryota</taxon>
        <taxon>Fungi</taxon>
        <taxon>Dikarya</taxon>
        <taxon>Ascomycota</taxon>
        <taxon>Pezizomycotina</taxon>
        <taxon>Dothideomycetes</taxon>
        <taxon>Dothideomycetidae</taxon>
        <taxon>Capnodiales</taxon>
        <taxon>Piedraiaceae</taxon>
        <taxon>Piedraia</taxon>
    </lineage>
</organism>
<reference evidence="2" key="1">
    <citation type="journal article" date="2020" name="Stud. Mycol.">
        <title>101 Dothideomycetes genomes: a test case for predicting lifestyles and emergence of pathogens.</title>
        <authorList>
            <person name="Haridas S."/>
            <person name="Albert R."/>
            <person name="Binder M."/>
            <person name="Bloem J."/>
            <person name="Labutti K."/>
            <person name="Salamov A."/>
            <person name="Andreopoulos B."/>
            <person name="Baker S."/>
            <person name="Barry K."/>
            <person name="Bills G."/>
            <person name="Bluhm B."/>
            <person name="Cannon C."/>
            <person name="Castanera R."/>
            <person name="Culley D."/>
            <person name="Daum C."/>
            <person name="Ezra D."/>
            <person name="Gonzalez J."/>
            <person name="Henrissat B."/>
            <person name="Kuo A."/>
            <person name="Liang C."/>
            <person name="Lipzen A."/>
            <person name="Lutzoni F."/>
            <person name="Magnuson J."/>
            <person name="Mondo S."/>
            <person name="Nolan M."/>
            <person name="Ohm R."/>
            <person name="Pangilinan J."/>
            <person name="Park H.-J."/>
            <person name="Ramirez L."/>
            <person name="Alfaro M."/>
            <person name="Sun H."/>
            <person name="Tritt A."/>
            <person name="Yoshinaga Y."/>
            <person name="Zwiers L.-H."/>
            <person name="Turgeon B."/>
            <person name="Goodwin S."/>
            <person name="Spatafora J."/>
            <person name="Crous P."/>
            <person name="Grigoriev I."/>
        </authorList>
    </citation>
    <scope>NUCLEOTIDE SEQUENCE</scope>
    <source>
        <strain evidence="2">CBS 480.64</strain>
    </source>
</reference>
<feature type="region of interest" description="Disordered" evidence="1">
    <location>
        <begin position="150"/>
        <end position="171"/>
    </location>
</feature>
<evidence type="ECO:0000313" key="2">
    <source>
        <dbReference type="EMBL" id="KAF2862952.1"/>
    </source>
</evidence>
<dbReference type="EMBL" id="MU005963">
    <property type="protein sequence ID" value="KAF2862952.1"/>
    <property type="molecule type" value="Genomic_DNA"/>
</dbReference>
<keyword evidence="3" id="KW-1185">Reference proteome</keyword>
<gene>
    <name evidence="2" type="ORF">K470DRAFT_262442</name>
</gene>
<proteinExistence type="predicted"/>